<accession>A0A6J1SLR6</accession>
<dbReference type="InterPro" id="IPR029063">
    <property type="entry name" value="SAM-dependent_MTases_sf"/>
</dbReference>
<dbReference type="OrthoDB" id="269872at2759"/>
<evidence type="ECO:0000259" key="7">
    <source>
        <dbReference type="Pfam" id="PF17827"/>
    </source>
</evidence>
<evidence type="ECO:0000256" key="1">
    <source>
        <dbReference type="ARBA" id="ARBA00012771"/>
    </source>
</evidence>
<dbReference type="RefSeq" id="XP_026281882.1">
    <property type="nucleotide sequence ID" value="XM_026426097.2"/>
</dbReference>
<dbReference type="NCBIfam" id="TIGR03534">
    <property type="entry name" value="RF_mod_PrmC"/>
    <property type="match status" value="1"/>
</dbReference>
<dbReference type="CTD" id="51409"/>
<dbReference type="EC" id="2.1.1.297" evidence="1"/>
<dbReference type="KEGG" id="foc:113208869"/>
<keyword evidence="3" id="KW-0808">Transferase</keyword>
<dbReference type="PANTHER" id="PTHR18895:SF74">
    <property type="entry name" value="MTRF1L RELEASE FACTOR GLUTAMINE METHYLTRANSFERASE"/>
    <property type="match status" value="1"/>
</dbReference>
<dbReference type="SUPFAM" id="SSF53335">
    <property type="entry name" value="S-adenosyl-L-methionine-dependent methyltransferases"/>
    <property type="match status" value="1"/>
</dbReference>
<dbReference type="NCBIfam" id="TIGR00536">
    <property type="entry name" value="hemK_fam"/>
    <property type="match status" value="1"/>
</dbReference>
<sequence>MAFNIRALARPCLGLITDLSASSRIQMRSMEFSKDLPSVRLLSPLSSSARSGVPGLDSSNTTIAAVLSKWENKFKDEGVAEPKDSIRNIVLHVMGGKSFSELDRHSTVEMTSDELLETDRLCECRLARMPVQYIIGEWEFRGISLKMVPPVFIPRPETEILVDVAVAALPHGKECDNCSIAEGCHVNVLEVGSGCGAISLSLMKEHPKVYCTAVDQSTTACRLTMENAMSAGFARRINVIHAKLAEDGTFNKALGHDKFDLIVSNPPYVPSQDMLSLEPEIKLYEDLRALDGGVDGLRLVKPLIKVASKFLRHKGRLVMEVDPSHPEAIQKWISEEAQSNLRLKYEATHQDYSHKPRFVQLIKMKTA</sequence>
<dbReference type="InterPro" id="IPR002052">
    <property type="entry name" value="DNA_methylase_N6_adenine_CS"/>
</dbReference>
<keyword evidence="8" id="KW-1185">Reference proteome</keyword>
<gene>
    <name evidence="9" type="primary">LOC113208869</name>
</gene>
<dbReference type="InterPro" id="IPR050320">
    <property type="entry name" value="N5-glutamine_MTase"/>
</dbReference>
<dbReference type="InterPro" id="IPR019874">
    <property type="entry name" value="RF_methyltr_PrmC"/>
</dbReference>
<feature type="domain" description="Methyltransferase small" evidence="6">
    <location>
        <begin position="186"/>
        <end position="271"/>
    </location>
</feature>
<feature type="domain" description="Release factor glutamine methyltransferase N-terminal" evidence="7">
    <location>
        <begin position="66"/>
        <end position="136"/>
    </location>
</feature>
<evidence type="ECO:0000313" key="9">
    <source>
        <dbReference type="RefSeq" id="XP_026281882.1"/>
    </source>
</evidence>
<dbReference type="PANTHER" id="PTHR18895">
    <property type="entry name" value="HEMK METHYLTRANSFERASE"/>
    <property type="match status" value="1"/>
</dbReference>
<keyword evidence="2 9" id="KW-0489">Methyltransferase</keyword>
<dbReference type="GO" id="GO:0032259">
    <property type="term" value="P:methylation"/>
    <property type="evidence" value="ECO:0007669"/>
    <property type="project" value="UniProtKB-KW"/>
</dbReference>
<evidence type="ECO:0000313" key="8">
    <source>
        <dbReference type="Proteomes" id="UP000504606"/>
    </source>
</evidence>
<dbReference type="GO" id="GO:0003676">
    <property type="term" value="F:nucleic acid binding"/>
    <property type="evidence" value="ECO:0007669"/>
    <property type="project" value="InterPro"/>
</dbReference>
<dbReference type="Pfam" id="PF05175">
    <property type="entry name" value="MTS"/>
    <property type="match status" value="1"/>
</dbReference>
<organism evidence="8 9">
    <name type="scientific">Frankliniella occidentalis</name>
    <name type="common">Western flower thrips</name>
    <name type="synonym">Euthrips occidentalis</name>
    <dbReference type="NCBI Taxonomy" id="133901"/>
    <lineage>
        <taxon>Eukaryota</taxon>
        <taxon>Metazoa</taxon>
        <taxon>Ecdysozoa</taxon>
        <taxon>Arthropoda</taxon>
        <taxon>Hexapoda</taxon>
        <taxon>Insecta</taxon>
        <taxon>Pterygota</taxon>
        <taxon>Neoptera</taxon>
        <taxon>Paraneoptera</taxon>
        <taxon>Thysanoptera</taxon>
        <taxon>Terebrantia</taxon>
        <taxon>Thripoidea</taxon>
        <taxon>Thripidae</taxon>
        <taxon>Frankliniella</taxon>
    </lineage>
</organism>
<evidence type="ECO:0000256" key="4">
    <source>
        <dbReference type="ARBA" id="ARBA00022691"/>
    </source>
</evidence>
<dbReference type="AlphaFoldDB" id="A0A6J1SLR6"/>
<dbReference type="InterPro" id="IPR004556">
    <property type="entry name" value="HemK-like"/>
</dbReference>
<dbReference type="Pfam" id="PF17827">
    <property type="entry name" value="PrmC_N"/>
    <property type="match status" value="1"/>
</dbReference>
<protein>
    <recommendedName>
        <fullName evidence="1">peptide chain release factor N(5)-glutamine methyltransferase</fullName>
        <ecNumber evidence="1">2.1.1.297</ecNumber>
    </recommendedName>
</protein>
<dbReference type="GO" id="GO:0005739">
    <property type="term" value="C:mitochondrion"/>
    <property type="evidence" value="ECO:0007669"/>
    <property type="project" value="TreeGrafter"/>
</dbReference>
<dbReference type="InterPro" id="IPR007848">
    <property type="entry name" value="Small_mtfrase_dom"/>
</dbReference>
<comment type="catalytic activity">
    <reaction evidence="5">
        <text>L-glutaminyl-[peptide chain release factor] + S-adenosyl-L-methionine = N(5)-methyl-L-glutaminyl-[peptide chain release factor] + S-adenosyl-L-homocysteine + H(+)</text>
        <dbReference type="Rhea" id="RHEA:42896"/>
        <dbReference type="Rhea" id="RHEA-COMP:10271"/>
        <dbReference type="Rhea" id="RHEA-COMP:10272"/>
        <dbReference type="ChEBI" id="CHEBI:15378"/>
        <dbReference type="ChEBI" id="CHEBI:30011"/>
        <dbReference type="ChEBI" id="CHEBI:57856"/>
        <dbReference type="ChEBI" id="CHEBI:59789"/>
        <dbReference type="ChEBI" id="CHEBI:61891"/>
        <dbReference type="EC" id="2.1.1.297"/>
    </reaction>
</comment>
<dbReference type="Gene3D" id="3.40.50.150">
    <property type="entry name" value="Vaccinia Virus protein VP39"/>
    <property type="match status" value="1"/>
</dbReference>
<name>A0A6J1SLR6_FRAOC</name>
<evidence type="ECO:0000256" key="3">
    <source>
        <dbReference type="ARBA" id="ARBA00022679"/>
    </source>
</evidence>
<reference evidence="9" key="1">
    <citation type="submission" date="2025-08" db="UniProtKB">
        <authorList>
            <consortium name="RefSeq"/>
        </authorList>
    </citation>
    <scope>IDENTIFICATION</scope>
    <source>
        <tissue evidence="9">Whole organism</tissue>
    </source>
</reference>
<dbReference type="GO" id="GO:0102559">
    <property type="term" value="F:peptide chain release factor N(5)-glutamine methyltransferase activity"/>
    <property type="evidence" value="ECO:0007669"/>
    <property type="project" value="UniProtKB-EC"/>
</dbReference>
<dbReference type="Proteomes" id="UP000504606">
    <property type="component" value="Unplaced"/>
</dbReference>
<keyword evidence="4" id="KW-0949">S-adenosyl-L-methionine</keyword>
<proteinExistence type="predicted"/>
<evidence type="ECO:0000256" key="5">
    <source>
        <dbReference type="ARBA" id="ARBA00048391"/>
    </source>
</evidence>
<dbReference type="GeneID" id="113208869"/>
<dbReference type="PROSITE" id="PS00092">
    <property type="entry name" value="N6_MTASE"/>
    <property type="match status" value="1"/>
</dbReference>
<evidence type="ECO:0000259" key="6">
    <source>
        <dbReference type="Pfam" id="PF05175"/>
    </source>
</evidence>
<dbReference type="Gene3D" id="1.10.8.10">
    <property type="entry name" value="DNA helicase RuvA subunit, C-terminal domain"/>
    <property type="match status" value="1"/>
</dbReference>
<dbReference type="InterPro" id="IPR040758">
    <property type="entry name" value="PrmC_N"/>
</dbReference>
<dbReference type="CDD" id="cd02440">
    <property type="entry name" value="AdoMet_MTases"/>
    <property type="match status" value="1"/>
</dbReference>
<evidence type="ECO:0000256" key="2">
    <source>
        <dbReference type="ARBA" id="ARBA00022603"/>
    </source>
</evidence>